<dbReference type="PANTHER" id="PTHR47738">
    <property type="entry name" value="PTS SYSTEM FRUCTOSE-LIKE EIIA COMPONENT-RELATED"/>
    <property type="match status" value="1"/>
</dbReference>
<keyword evidence="3" id="KW-1185">Reference proteome</keyword>
<organism evidence="2 3">
    <name type="scientific">Enterococcus ratti</name>
    <dbReference type="NCBI Taxonomy" id="150033"/>
    <lineage>
        <taxon>Bacteria</taxon>
        <taxon>Bacillati</taxon>
        <taxon>Bacillota</taxon>
        <taxon>Bacilli</taxon>
        <taxon>Lactobacillales</taxon>
        <taxon>Enterococcaceae</taxon>
        <taxon>Enterococcus</taxon>
    </lineage>
</organism>
<dbReference type="InterPro" id="IPR051541">
    <property type="entry name" value="PTS_SugarTrans_NitroReg"/>
</dbReference>
<dbReference type="Proteomes" id="UP000182152">
    <property type="component" value="Unassembled WGS sequence"/>
</dbReference>
<dbReference type="CDD" id="cd00211">
    <property type="entry name" value="PTS_IIA_fru"/>
    <property type="match status" value="1"/>
</dbReference>
<gene>
    <name evidence="2" type="ORF">RV14_GL001867</name>
</gene>
<dbReference type="Pfam" id="PF00359">
    <property type="entry name" value="PTS_EIIA_2"/>
    <property type="match status" value="1"/>
</dbReference>
<accession>A0A1L8WQQ8</accession>
<dbReference type="InterPro" id="IPR002178">
    <property type="entry name" value="PTS_EIIA_type-2_dom"/>
</dbReference>
<dbReference type="STRING" id="150033.RV14_GL001867"/>
<dbReference type="SUPFAM" id="SSF55804">
    <property type="entry name" value="Phoshotransferase/anion transport protein"/>
    <property type="match status" value="1"/>
</dbReference>
<evidence type="ECO:0000259" key="1">
    <source>
        <dbReference type="PROSITE" id="PS51094"/>
    </source>
</evidence>
<name>A0A1L8WQQ8_9ENTE</name>
<sequence length="160" mass="17944">MKMTISQLILEDLILFDDSIRSKKSLFECLGNMLESAGRIKDSKKIIRAFFKREAEVSTGIEDGFGIPHAKSKYVLVPTVCFIHSGKITEYLGVDGIPIEYVFAIVVPSKSSASHLEILSMLSRQLVDSSFRKQIKEATSRKKIMTILKNIEGSEPYVLN</sequence>
<dbReference type="EMBL" id="JXLB01000005">
    <property type="protein sequence ID" value="OJG83172.1"/>
    <property type="molecule type" value="Genomic_DNA"/>
</dbReference>
<evidence type="ECO:0000313" key="2">
    <source>
        <dbReference type="EMBL" id="OJG83172.1"/>
    </source>
</evidence>
<proteinExistence type="predicted"/>
<reference evidence="2 3" key="1">
    <citation type="submission" date="2014-12" db="EMBL/GenBank/DDBJ databases">
        <title>Draft genome sequences of 29 type strains of Enterococci.</title>
        <authorList>
            <person name="Zhong Z."/>
            <person name="Sun Z."/>
            <person name="Liu W."/>
            <person name="Zhang W."/>
            <person name="Zhang H."/>
        </authorList>
    </citation>
    <scope>NUCLEOTIDE SEQUENCE [LARGE SCALE GENOMIC DNA]</scope>
    <source>
        <strain evidence="2 3">DSM 15687</strain>
    </source>
</reference>
<evidence type="ECO:0000313" key="3">
    <source>
        <dbReference type="Proteomes" id="UP000182152"/>
    </source>
</evidence>
<dbReference type="PANTHER" id="PTHR47738:SF2">
    <property type="entry name" value="PTS SYSTEM FRUCTOSE-LIKE EIIA COMPONENT"/>
    <property type="match status" value="1"/>
</dbReference>
<dbReference type="PROSITE" id="PS51094">
    <property type="entry name" value="PTS_EIIA_TYPE_2"/>
    <property type="match status" value="1"/>
</dbReference>
<dbReference type="AlphaFoldDB" id="A0A1L8WQQ8"/>
<dbReference type="Gene3D" id="3.40.930.10">
    <property type="entry name" value="Mannitol-specific EII, Chain A"/>
    <property type="match status" value="1"/>
</dbReference>
<dbReference type="InterPro" id="IPR016152">
    <property type="entry name" value="PTrfase/Anion_transptr"/>
</dbReference>
<protein>
    <submittedName>
        <fullName evidence="2">PTS system, fructose subfamily, IIA component</fullName>
    </submittedName>
</protein>
<comment type="caution">
    <text evidence="2">The sequence shown here is derived from an EMBL/GenBank/DDBJ whole genome shotgun (WGS) entry which is preliminary data.</text>
</comment>
<feature type="domain" description="PTS EIIA type-2" evidence="1">
    <location>
        <begin position="7"/>
        <end position="151"/>
    </location>
</feature>